<dbReference type="Gene3D" id="3.30.360.10">
    <property type="entry name" value="Dihydrodipicolinate Reductase, domain 2"/>
    <property type="match status" value="1"/>
</dbReference>
<proteinExistence type="predicted"/>
<dbReference type="RefSeq" id="WP_307259448.1">
    <property type="nucleotide sequence ID" value="NZ_JAUSVL010000001.1"/>
</dbReference>
<dbReference type="InterPro" id="IPR050463">
    <property type="entry name" value="Gfo/Idh/MocA_oxidrdct_glycsds"/>
</dbReference>
<comment type="caution">
    <text evidence="4">The sequence shown here is derived from an EMBL/GenBank/DDBJ whole genome shotgun (WGS) entry which is preliminary data.</text>
</comment>
<dbReference type="SUPFAM" id="SSF55347">
    <property type="entry name" value="Glyceraldehyde-3-phosphate dehydrogenase-like, C-terminal domain"/>
    <property type="match status" value="1"/>
</dbReference>
<dbReference type="PANTHER" id="PTHR43818:SF11">
    <property type="entry name" value="BCDNA.GH03377"/>
    <property type="match status" value="1"/>
</dbReference>
<dbReference type="InterPro" id="IPR000683">
    <property type="entry name" value="Gfo/Idh/MocA-like_OxRdtase_N"/>
</dbReference>
<dbReference type="GO" id="GO:0000166">
    <property type="term" value="F:nucleotide binding"/>
    <property type="evidence" value="ECO:0007669"/>
    <property type="project" value="InterPro"/>
</dbReference>
<dbReference type="PANTHER" id="PTHR43818">
    <property type="entry name" value="BCDNA.GH03377"/>
    <property type="match status" value="1"/>
</dbReference>
<evidence type="ECO:0000259" key="2">
    <source>
        <dbReference type="Pfam" id="PF01408"/>
    </source>
</evidence>
<dbReference type="Pfam" id="PF01408">
    <property type="entry name" value="GFO_IDH_MocA"/>
    <property type="match status" value="1"/>
</dbReference>
<keyword evidence="5" id="KW-1185">Reference proteome</keyword>
<dbReference type="AlphaFoldDB" id="A0AAE3VCW6"/>
<sequence length="340" mass="38765">MSTRTYNIGVACLVHDHIWRIIDGFAANPQCRVVAFAEPAEDLQAQFLNKYPDTTCYTNWREMIDREKLDILIVTTENCLTAEIAEYAAARHVHLLIEKPMAATLEQAEQILQSVKQHGVKLLINWHPNWYPAMQTSFRLVREGAIGQVYDIRIRRAHLGPREVGCTRHFYEWLYDEKRNGAGAFVDLGCYGANICRLLLGYPKEVIGWRQRLVKNDITVDDNGTMLMIYDKALGRSEASWTELPPYYDSIFLGSTGTIVTENNRVLISNDAKKQPQPIDNDVLPPHKQNAANHFIFCLENNCEPDDMCSPAISRDAMEIMTAGLISDREKRRVALPLKQ</sequence>
<accession>A0AAE3VCW6</accession>
<dbReference type="Pfam" id="PF22725">
    <property type="entry name" value="GFO_IDH_MocA_C3"/>
    <property type="match status" value="1"/>
</dbReference>
<reference evidence="4" key="1">
    <citation type="submission" date="2023-07" db="EMBL/GenBank/DDBJ databases">
        <title>Genomic Encyclopedia of Type Strains, Phase IV (KMG-IV): sequencing the most valuable type-strain genomes for metagenomic binning, comparative biology and taxonomic classification.</title>
        <authorList>
            <person name="Goeker M."/>
        </authorList>
    </citation>
    <scope>NUCLEOTIDE SEQUENCE</scope>
    <source>
        <strain evidence="4">DSM 24202</strain>
    </source>
</reference>
<keyword evidence="1" id="KW-0560">Oxidoreductase</keyword>
<name>A0AAE3VCW6_9BACT</name>
<gene>
    <name evidence="4" type="ORF">J3R75_000294</name>
</gene>
<evidence type="ECO:0000313" key="5">
    <source>
        <dbReference type="Proteomes" id="UP001238163"/>
    </source>
</evidence>
<dbReference type="SUPFAM" id="SSF51735">
    <property type="entry name" value="NAD(P)-binding Rossmann-fold domains"/>
    <property type="match status" value="1"/>
</dbReference>
<dbReference type="InterPro" id="IPR055170">
    <property type="entry name" value="GFO_IDH_MocA-like_dom"/>
</dbReference>
<evidence type="ECO:0000259" key="3">
    <source>
        <dbReference type="Pfam" id="PF22725"/>
    </source>
</evidence>
<feature type="domain" description="Gfo/Idh/MocA-like oxidoreductase N-terminal" evidence="2">
    <location>
        <begin position="28"/>
        <end position="124"/>
    </location>
</feature>
<feature type="domain" description="GFO/IDH/MocA-like oxidoreductase" evidence="3">
    <location>
        <begin position="139"/>
        <end position="259"/>
    </location>
</feature>
<dbReference type="Gene3D" id="3.40.50.720">
    <property type="entry name" value="NAD(P)-binding Rossmann-like Domain"/>
    <property type="match status" value="1"/>
</dbReference>
<protein>
    <submittedName>
        <fullName evidence="4">Dehydrogenase</fullName>
    </submittedName>
</protein>
<dbReference type="InterPro" id="IPR036291">
    <property type="entry name" value="NAD(P)-bd_dom_sf"/>
</dbReference>
<dbReference type="EMBL" id="JAUSVL010000001">
    <property type="protein sequence ID" value="MDQ0288187.1"/>
    <property type="molecule type" value="Genomic_DNA"/>
</dbReference>
<evidence type="ECO:0000256" key="1">
    <source>
        <dbReference type="ARBA" id="ARBA00023002"/>
    </source>
</evidence>
<organism evidence="4 5">
    <name type="scientific">Oligosphaera ethanolica</name>
    <dbReference type="NCBI Taxonomy" id="760260"/>
    <lineage>
        <taxon>Bacteria</taxon>
        <taxon>Pseudomonadati</taxon>
        <taxon>Lentisphaerota</taxon>
        <taxon>Oligosphaeria</taxon>
        <taxon>Oligosphaerales</taxon>
        <taxon>Oligosphaeraceae</taxon>
        <taxon>Oligosphaera</taxon>
    </lineage>
</organism>
<dbReference type="Proteomes" id="UP001238163">
    <property type="component" value="Unassembled WGS sequence"/>
</dbReference>
<dbReference type="GO" id="GO:0016491">
    <property type="term" value="F:oxidoreductase activity"/>
    <property type="evidence" value="ECO:0007669"/>
    <property type="project" value="UniProtKB-KW"/>
</dbReference>
<evidence type="ECO:0000313" key="4">
    <source>
        <dbReference type="EMBL" id="MDQ0288187.1"/>
    </source>
</evidence>